<sequence length="87" mass="9683">MIRTKADIIERAYATDEDPLVIAVDELDPAFFDLSTGVAGELVQALVNYRRRAVVVGPLPPHSEHFADFARESRQVRFVTVLSELNG</sequence>
<organism evidence="2 3">
    <name type="scientific">Solirubrobacter pauli</name>
    <dbReference type="NCBI Taxonomy" id="166793"/>
    <lineage>
        <taxon>Bacteria</taxon>
        <taxon>Bacillati</taxon>
        <taxon>Actinomycetota</taxon>
        <taxon>Thermoleophilia</taxon>
        <taxon>Solirubrobacterales</taxon>
        <taxon>Solirubrobacteraceae</taxon>
        <taxon>Solirubrobacter</taxon>
    </lineage>
</organism>
<dbReference type="AlphaFoldDB" id="A0A660KZ93"/>
<dbReference type="EMBL" id="RBIL01000002">
    <property type="protein sequence ID" value="RKQ86254.1"/>
    <property type="molecule type" value="Genomic_DNA"/>
</dbReference>
<dbReference type="InterPro" id="IPR025438">
    <property type="entry name" value="DUF4180"/>
</dbReference>
<protein>
    <submittedName>
        <fullName evidence="2">Uncharacterized protein DUF4180</fullName>
    </submittedName>
</protein>
<proteinExistence type="predicted"/>
<dbReference type="Pfam" id="PF13788">
    <property type="entry name" value="DUF4180"/>
    <property type="match status" value="1"/>
</dbReference>
<reference evidence="2 3" key="1">
    <citation type="submission" date="2018-10" db="EMBL/GenBank/DDBJ databases">
        <title>Genomic Encyclopedia of Archaeal and Bacterial Type Strains, Phase II (KMG-II): from individual species to whole genera.</title>
        <authorList>
            <person name="Goeker M."/>
        </authorList>
    </citation>
    <scope>NUCLEOTIDE SEQUENCE [LARGE SCALE GENOMIC DNA]</scope>
    <source>
        <strain evidence="2 3">DSM 14954</strain>
    </source>
</reference>
<feature type="domain" description="DUF4180" evidence="1">
    <location>
        <begin position="6"/>
        <end position="84"/>
    </location>
</feature>
<evidence type="ECO:0000313" key="3">
    <source>
        <dbReference type="Proteomes" id="UP000278962"/>
    </source>
</evidence>
<comment type="caution">
    <text evidence="2">The sequence shown here is derived from an EMBL/GenBank/DDBJ whole genome shotgun (WGS) entry which is preliminary data.</text>
</comment>
<accession>A0A660KZ93</accession>
<dbReference type="Proteomes" id="UP000278962">
    <property type="component" value="Unassembled WGS sequence"/>
</dbReference>
<evidence type="ECO:0000313" key="2">
    <source>
        <dbReference type="EMBL" id="RKQ86254.1"/>
    </source>
</evidence>
<name>A0A660KZ93_9ACTN</name>
<evidence type="ECO:0000259" key="1">
    <source>
        <dbReference type="Pfam" id="PF13788"/>
    </source>
</evidence>
<keyword evidence="3" id="KW-1185">Reference proteome</keyword>
<gene>
    <name evidence="2" type="ORF">C8N24_4264</name>
</gene>
<dbReference type="OrthoDB" id="8595425at2"/>
<dbReference type="RefSeq" id="WP_121253833.1">
    <property type="nucleotide sequence ID" value="NZ_RBIL01000002.1"/>
</dbReference>